<evidence type="ECO:0000256" key="2">
    <source>
        <dbReference type="ARBA" id="ARBA00023125"/>
    </source>
</evidence>
<reference evidence="5 6" key="1">
    <citation type="submission" date="2019-10" db="EMBL/GenBank/DDBJ databases">
        <title>Alkaliphilus serpentinus sp. nov. and Alkaliphilus pronyensis sp. nov., two novel anaerobic alkaliphilic species isolated from the serpentinized-hosted hydrothermal field of the Prony Bay (New Caledonia).</title>
        <authorList>
            <person name="Postec A."/>
        </authorList>
    </citation>
    <scope>NUCLEOTIDE SEQUENCE [LARGE SCALE GENOMIC DNA]</scope>
    <source>
        <strain evidence="5 6">LacV</strain>
    </source>
</reference>
<name>A0A6I0FB65_9FIRM</name>
<dbReference type="GO" id="GO:0000160">
    <property type="term" value="P:phosphorelay signal transduction system"/>
    <property type="evidence" value="ECO:0007669"/>
    <property type="project" value="InterPro"/>
</dbReference>
<protein>
    <recommendedName>
        <fullName evidence="4">OmpR/PhoB-type domain-containing protein</fullName>
    </recommendedName>
</protein>
<comment type="caution">
    <text evidence="5">The sequence shown here is derived from an EMBL/GenBank/DDBJ whole genome shotgun (WGS) entry which is preliminary data.</text>
</comment>
<dbReference type="InterPro" id="IPR016032">
    <property type="entry name" value="Sig_transdc_resp-reg_C-effctor"/>
</dbReference>
<dbReference type="Proteomes" id="UP000432715">
    <property type="component" value="Unassembled WGS sequence"/>
</dbReference>
<dbReference type="Gene3D" id="1.25.40.10">
    <property type="entry name" value="Tetratricopeptide repeat domain"/>
    <property type="match status" value="1"/>
</dbReference>
<dbReference type="InterPro" id="IPR036388">
    <property type="entry name" value="WH-like_DNA-bd_sf"/>
</dbReference>
<evidence type="ECO:0000256" key="1">
    <source>
        <dbReference type="ARBA" id="ARBA00005820"/>
    </source>
</evidence>
<comment type="similarity">
    <text evidence="1">Belongs to the AfsR/DnrI/RedD regulatory family.</text>
</comment>
<dbReference type="InterPro" id="IPR011990">
    <property type="entry name" value="TPR-like_helical_dom_sf"/>
</dbReference>
<dbReference type="OrthoDB" id="142950at2"/>
<evidence type="ECO:0000259" key="4">
    <source>
        <dbReference type="PROSITE" id="PS51755"/>
    </source>
</evidence>
<proteinExistence type="inferred from homology"/>
<dbReference type="SMART" id="SM01043">
    <property type="entry name" value="BTAD"/>
    <property type="match status" value="1"/>
</dbReference>
<dbReference type="PANTHER" id="PTHR35807">
    <property type="entry name" value="TRANSCRIPTIONAL REGULATOR REDD-RELATED"/>
    <property type="match status" value="1"/>
</dbReference>
<sequence length="413" mass="48844">MVNQSNNLKLCNSQKEENKLQIYTLGRFEVIRGNQMLYEKSSRSKKLWELFKYMITYKNKNISLDMIHENVFPDENYENPKNVLKNSVYRLRKILRANQPSDNYNNIILFSDECYKLNSNDIWIDIDCFEELFNRAEELKKGSAHDAVTLYREAIALYTGDYLNGYSNMDWVVPIRSYYKRLYLQCCLGLIALLEEMNNYKEVLKICEEFMTIEPYEEEIHVSFIKALARNGQIKEAIKHYEYCTSGFYRTFGIKPSEKLKQVYDNLKKNTNQNNSNKINIYDTDKTRGAFYCKPQTFKSIVQLENRRNERKGEEVLIGSIVLKVEDCIDSKHLLQIIETIKQLIKDDLRKGDIFTLWMENELLLMLPNLSKSQLQNILSRVVEHIRKILKLEGFSVTYRCLTNTEKTKILQI</sequence>
<dbReference type="InterPro" id="IPR005158">
    <property type="entry name" value="BTAD"/>
</dbReference>
<gene>
    <name evidence="5" type="ORF">F8154_05660</name>
</gene>
<keyword evidence="2 3" id="KW-0238">DNA-binding</keyword>
<dbReference type="GO" id="GO:0003677">
    <property type="term" value="F:DNA binding"/>
    <property type="evidence" value="ECO:0007669"/>
    <property type="project" value="UniProtKB-UniRule"/>
</dbReference>
<dbReference type="InterPro" id="IPR051677">
    <property type="entry name" value="AfsR-DnrI-RedD_regulator"/>
</dbReference>
<dbReference type="Gene3D" id="1.10.10.10">
    <property type="entry name" value="Winged helix-like DNA-binding domain superfamily/Winged helix DNA-binding domain"/>
    <property type="match status" value="1"/>
</dbReference>
<dbReference type="GO" id="GO:0006355">
    <property type="term" value="P:regulation of DNA-templated transcription"/>
    <property type="evidence" value="ECO:0007669"/>
    <property type="project" value="InterPro"/>
</dbReference>
<dbReference type="AlphaFoldDB" id="A0A6I0FB65"/>
<evidence type="ECO:0000313" key="5">
    <source>
        <dbReference type="EMBL" id="KAB3535786.1"/>
    </source>
</evidence>
<organism evidence="5 6">
    <name type="scientific">Alkaliphilus pronyensis</name>
    <dbReference type="NCBI Taxonomy" id="1482732"/>
    <lineage>
        <taxon>Bacteria</taxon>
        <taxon>Bacillati</taxon>
        <taxon>Bacillota</taxon>
        <taxon>Clostridia</taxon>
        <taxon>Peptostreptococcales</taxon>
        <taxon>Natronincolaceae</taxon>
        <taxon>Alkaliphilus</taxon>
    </lineage>
</organism>
<keyword evidence="6" id="KW-1185">Reference proteome</keyword>
<feature type="domain" description="OmpR/PhoB-type" evidence="4">
    <location>
        <begin position="12"/>
        <end position="119"/>
    </location>
</feature>
<dbReference type="InterPro" id="IPR001867">
    <property type="entry name" value="OmpR/PhoB-type_DNA-bd"/>
</dbReference>
<dbReference type="SUPFAM" id="SSF46894">
    <property type="entry name" value="C-terminal effector domain of the bipartite response regulators"/>
    <property type="match status" value="1"/>
</dbReference>
<dbReference type="SUPFAM" id="SSF48452">
    <property type="entry name" value="TPR-like"/>
    <property type="match status" value="1"/>
</dbReference>
<dbReference type="PANTHER" id="PTHR35807:SF2">
    <property type="entry name" value="TRANSCRIPTIONAL ACTIVATOR DOMAIN"/>
    <property type="match status" value="1"/>
</dbReference>
<dbReference type="PROSITE" id="PS51755">
    <property type="entry name" value="OMPR_PHOB"/>
    <property type="match status" value="1"/>
</dbReference>
<evidence type="ECO:0000256" key="3">
    <source>
        <dbReference type="PROSITE-ProRule" id="PRU01091"/>
    </source>
</evidence>
<feature type="DNA-binding region" description="OmpR/PhoB-type" evidence="3">
    <location>
        <begin position="12"/>
        <end position="119"/>
    </location>
</feature>
<accession>A0A6I0FB65</accession>
<evidence type="ECO:0000313" key="6">
    <source>
        <dbReference type="Proteomes" id="UP000432715"/>
    </source>
</evidence>
<dbReference type="EMBL" id="WBZC01000015">
    <property type="protein sequence ID" value="KAB3535786.1"/>
    <property type="molecule type" value="Genomic_DNA"/>
</dbReference>
<dbReference type="Pfam" id="PF03704">
    <property type="entry name" value="BTAD"/>
    <property type="match status" value="1"/>
</dbReference>